<organism evidence="2">
    <name type="scientific">Oikopleura dioica</name>
    <name type="common">Tunicate</name>
    <dbReference type="NCBI Taxonomy" id="34765"/>
    <lineage>
        <taxon>Eukaryota</taxon>
        <taxon>Metazoa</taxon>
        <taxon>Chordata</taxon>
        <taxon>Tunicata</taxon>
        <taxon>Appendicularia</taxon>
        <taxon>Copelata</taxon>
        <taxon>Oikopleuridae</taxon>
        <taxon>Oikopleura</taxon>
    </lineage>
</organism>
<gene>
    <name evidence="2" type="ORF">GSOID_T00020982001</name>
</gene>
<protein>
    <submittedName>
        <fullName evidence="2">Uncharacterized protein</fullName>
    </submittedName>
</protein>
<dbReference type="Proteomes" id="UP000011014">
    <property type="component" value="Unassembled WGS sequence"/>
</dbReference>
<reference evidence="2" key="1">
    <citation type="journal article" date="2010" name="Science">
        <title>Plasticity of animal genome architecture unmasked by rapid evolution of a pelagic tunicate.</title>
        <authorList>
            <person name="Denoeud F."/>
            <person name="Henriet S."/>
            <person name="Mungpakdee S."/>
            <person name="Aury J.M."/>
            <person name="Da Silva C."/>
            <person name="Brinkmann H."/>
            <person name="Mikhaleva J."/>
            <person name="Olsen L.C."/>
            <person name="Jubin C."/>
            <person name="Canestro C."/>
            <person name="Bouquet J.M."/>
            <person name="Danks G."/>
            <person name="Poulain J."/>
            <person name="Campsteijn C."/>
            <person name="Adamski M."/>
            <person name="Cross I."/>
            <person name="Yadetie F."/>
            <person name="Muffato M."/>
            <person name="Louis A."/>
            <person name="Butcher S."/>
            <person name="Tsagkogeorga G."/>
            <person name="Konrad A."/>
            <person name="Singh S."/>
            <person name="Jensen M.F."/>
            <person name="Cong E.H."/>
            <person name="Eikeseth-Otteraa H."/>
            <person name="Noel B."/>
            <person name="Anthouard V."/>
            <person name="Porcel B.M."/>
            <person name="Kachouri-Lafond R."/>
            <person name="Nishino A."/>
            <person name="Ugolini M."/>
            <person name="Chourrout P."/>
            <person name="Nishida H."/>
            <person name="Aasland R."/>
            <person name="Huzurbazar S."/>
            <person name="Westhof E."/>
            <person name="Delsuc F."/>
            <person name="Lehrach H."/>
            <person name="Reinhardt R."/>
            <person name="Weissenbach J."/>
            <person name="Roy S.W."/>
            <person name="Artiguenave F."/>
            <person name="Postlethwait J.H."/>
            <person name="Manak J.R."/>
            <person name="Thompson E.M."/>
            <person name="Jaillon O."/>
            <person name="Du Pasquier L."/>
            <person name="Boudinot P."/>
            <person name="Liberles D.A."/>
            <person name="Volff J.N."/>
            <person name="Philippe H."/>
            <person name="Lenhard B."/>
            <person name="Roest Crollius H."/>
            <person name="Wincker P."/>
            <person name="Chourrout D."/>
        </authorList>
    </citation>
    <scope>NUCLEOTIDE SEQUENCE [LARGE SCALE GENOMIC DNA]</scope>
</reference>
<accession>E4YC21</accession>
<dbReference type="EMBL" id="FN654394">
    <property type="protein sequence ID" value="CBY43755.1"/>
    <property type="molecule type" value="Genomic_DNA"/>
</dbReference>
<feature type="region of interest" description="Disordered" evidence="1">
    <location>
        <begin position="1"/>
        <end position="48"/>
    </location>
</feature>
<evidence type="ECO:0000256" key="1">
    <source>
        <dbReference type="SAM" id="MobiDB-lite"/>
    </source>
</evidence>
<proteinExistence type="predicted"/>
<name>E4YC21_OIKDI</name>
<evidence type="ECO:0000313" key="2">
    <source>
        <dbReference type="EMBL" id="CBY43755.1"/>
    </source>
</evidence>
<dbReference type="AlphaFoldDB" id="E4YC21"/>
<feature type="compositionally biased region" description="Basic residues" evidence="1">
    <location>
        <begin position="24"/>
        <end position="38"/>
    </location>
</feature>
<sequence>MDLESSVIAYHRQGRRGEQLRPWPLHHRQGDHRPRSRPHSQAIGQLHRSSGVHGVPLLRWRHRQRLHLAAHGASFC</sequence>